<evidence type="ECO:0000256" key="1">
    <source>
        <dbReference type="ARBA" id="ARBA00004123"/>
    </source>
</evidence>
<keyword evidence="6 12" id="KW-0862">Zinc</keyword>
<evidence type="ECO:0000259" key="15">
    <source>
        <dbReference type="SMART" id="SM01408"/>
    </source>
</evidence>
<dbReference type="PROSITE" id="PS01359">
    <property type="entry name" value="ZF_PHD_1"/>
    <property type="match status" value="1"/>
</dbReference>
<keyword evidence="4 12" id="KW-0479">Metal-binding</keyword>
<organism evidence="16 17">
    <name type="scientific">Piloderma croceum (strain F 1598)</name>
    <dbReference type="NCBI Taxonomy" id="765440"/>
    <lineage>
        <taxon>Eukaryota</taxon>
        <taxon>Fungi</taxon>
        <taxon>Dikarya</taxon>
        <taxon>Basidiomycota</taxon>
        <taxon>Agaricomycotina</taxon>
        <taxon>Agaricomycetes</taxon>
        <taxon>Agaricomycetidae</taxon>
        <taxon>Atheliales</taxon>
        <taxon>Atheliaceae</taxon>
        <taxon>Piloderma</taxon>
    </lineage>
</organism>
<evidence type="ECO:0000256" key="7">
    <source>
        <dbReference type="ARBA" id="ARBA00022853"/>
    </source>
</evidence>
<dbReference type="InterPro" id="IPR024610">
    <property type="entry name" value="ING_N_histone-binding"/>
</dbReference>
<feature type="region of interest" description="Disordered" evidence="13">
    <location>
        <begin position="236"/>
        <end position="301"/>
    </location>
</feature>
<keyword evidence="3" id="KW-0341">Growth regulation</keyword>
<dbReference type="InterPro" id="IPR028651">
    <property type="entry name" value="ING_fam"/>
</dbReference>
<dbReference type="HOGENOM" id="CLU_031900_2_0_1"/>
<dbReference type="InterPro" id="IPR013083">
    <property type="entry name" value="Znf_RING/FYVE/PHD"/>
</dbReference>
<evidence type="ECO:0000256" key="9">
    <source>
        <dbReference type="ARBA" id="ARBA00023163"/>
    </source>
</evidence>
<dbReference type="CDD" id="cd16858">
    <property type="entry name" value="ING_ING3_Yng2p"/>
    <property type="match status" value="1"/>
</dbReference>
<dbReference type="Proteomes" id="UP000054166">
    <property type="component" value="Unassembled WGS sequence"/>
</dbReference>
<dbReference type="GO" id="GO:0000785">
    <property type="term" value="C:chromatin"/>
    <property type="evidence" value="ECO:0007669"/>
    <property type="project" value="UniProtKB-ARBA"/>
</dbReference>
<feature type="domain" description="Zinc finger PHD-type" evidence="14">
    <location>
        <begin position="306"/>
        <end position="351"/>
    </location>
</feature>
<dbReference type="GO" id="GO:0006325">
    <property type="term" value="P:chromatin organization"/>
    <property type="evidence" value="ECO:0007669"/>
    <property type="project" value="UniProtKB-KW"/>
</dbReference>
<evidence type="ECO:0000256" key="10">
    <source>
        <dbReference type="ARBA" id="ARBA00023242"/>
    </source>
</evidence>
<evidence type="ECO:0000256" key="12">
    <source>
        <dbReference type="PIRSR" id="PIRSR628651-51"/>
    </source>
</evidence>
<evidence type="ECO:0000259" key="14">
    <source>
        <dbReference type="SMART" id="SM00249"/>
    </source>
</evidence>
<evidence type="ECO:0000313" key="16">
    <source>
        <dbReference type="EMBL" id="KIM76384.1"/>
    </source>
</evidence>
<feature type="site" description="Histone H3K4me3 binding" evidence="11">
    <location>
        <position position="321"/>
    </location>
</feature>
<feature type="binding site" evidence="12">
    <location>
        <position position="320"/>
    </location>
    <ligand>
        <name>Zn(2+)</name>
        <dbReference type="ChEBI" id="CHEBI:29105"/>
        <label>2</label>
    </ligand>
</feature>
<feature type="site" description="Histone H3K4me3 binding" evidence="11">
    <location>
        <position position="317"/>
    </location>
</feature>
<evidence type="ECO:0000256" key="11">
    <source>
        <dbReference type="PIRSR" id="PIRSR628651-50"/>
    </source>
</evidence>
<feature type="compositionally biased region" description="Basic residues" evidence="13">
    <location>
        <begin position="258"/>
        <end position="274"/>
    </location>
</feature>
<evidence type="ECO:0000313" key="17">
    <source>
        <dbReference type="Proteomes" id="UP000054166"/>
    </source>
</evidence>
<feature type="site" description="Histone H3K4me3 binding" evidence="11">
    <location>
        <position position="329"/>
    </location>
</feature>
<feature type="domain" description="Inhibitor of growth protein N-terminal histone-binding" evidence="15">
    <location>
        <begin position="14"/>
        <end position="131"/>
    </location>
</feature>
<feature type="binding site" evidence="12">
    <location>
        <position position="309"/>
    </location>
    <ligand>
        <name>Zn(2+)</name>
        <dbReference type="ChEBI" id="CHEBI:29105"/>
        <label>1</label>
    </ligand>
</feature>
<dbReference type="OrthoDB" id="5411773at2759"/>
<dbReference type="PANTHER" id="PTHR10333">
    <property type="entry name" value="INHIBITOR OF GROWTH PROTEIN"/>
    <property type="match status" value="1"/>
</dbReference>
<keyword evidence="9" id="KW-0804">Transcription</keyword>
<dbReference type="InterPro" id="IPR011011">
    <property type="entry name" value="Znf_FYVE_PHD"/>
</dbReference>
<gene>
    <name evidence="16" type="ORF">PILCRDRAFT_648036</name>
</gene>
<evidence type="ECO:0000256" key="13">
    <source>
        <dbReference type="SAM" id="MobiDB-lite"/>
    </source>
</evidence>
<keyword evidence="8" id="KW-0805">Transcription regulation</keyword>
<protein>
    <recommendedName>
        <fullName evidence="18">Chromatin modification-related protein</fullName>
    </recommendedName>
</protein>
<feature type="binding site" evidence="12">
    <location>
        <position position="334"/>
    </location>
    <ligand>
        <name>Zn(2+)</name>
        <dbReference type="ChEBI" id="CHEBI:29105"/>
        <label>1</label>
    </ligand>
</feature>
<comment type="similarity">
    <text evidence="2">Belongs to the ING family.</text>
</comment>
<keyword evidence="17" id="KW-1185">Reference proteome</keyword>
<feature type="binding site" evidence="12">
    <location>
        <position position="347"/>
    </location>
    <ligand>
        <name>Zn(2+)</name>
        <dbReference type="ChEBI" id="CHEBI:29105"/>
        <label>2</label>
    </ligand>
</feature>
<dbReference type="SMART" id="SM00249">
    <property type="entry name" value="PHD"/>
    <property type="match status" value="1"/>
</dbReference>
<feature type="binding site" evidence="12">
    <location>
        <position position="325"/>
    </location>
    <ligand>
        <name>Zn(2+)</name>
        <dbReference type="ChEBI" id="CHEBI:29105"/>
        <label>2</label>
    </ligand>
</feature>
<evidence type="ECO:0000256" key="8">
    <source>
        <dbReference type="ARBA" id="ARBA00023015"/>
    </source>
</evidence>
<dbReference type="Pfam" id="PF12998">
    <property type="entry name" value="ING"/>
    <property type="match status" value="1"/>
</dbReference>
<evidence type="ECO:0000256" key="2">
    <source>
        <dbReference type="ARBA" id="ARBA00010210"/>
    </source>
</evidence>
<proteinExistence type="inferred from homology"/>
<dbReference type="SUPFAM" id="SSF57903">
    <property type="entry name" value="FYVE/PHD zinc finger"/>
    <property type="match status" value="1"/>
</dbReference>
<name>A0A0C3F8V4_PILCF</name>
<comment type="subcellular location">
    <subcellularLocation>
        <location evidence="1">Nucleus</location>
    </subcellularLocation>
</comment>
<keyword evidence="5" id="KW-0863">Zinc-finger</keyword>
<dbReference type="SMART" id="SM01408">
    <property type="entry name" value="ING"/>
    <property type="match status" value="1"/>
</dbReference>
<feature type="binding site" evidence="12">
    <location>
        <position position="331"/>
    </location>
    <ligand>
        <name>Zn(2+)</name>
        <dbReference type="ChEBI" id="CHEBI:29105"/>
        <label>1</label>
    </ligand>
</feature>
<keyword evidence="7" id="KW-0156">Chromatin regulator</keyword>
<dbReference type="GO" id="GO:0008270">
    <property type="term" value="F:zinc ion binding"/>
    <property type="evidence" value="ECO:0007669"/>
    <property type="project" value="UniProtKB-KW"/>
</dbReference>
<dbReference type="Gene3D" id="6.10.140.1740">
    <property type="match status" value="1"/>
</dbReference>
<evidence type="ECO:0008006" key="18">
    <source>
        <dbReference type="Google" id="ProtNLM"/>
    </source>
</evidence>
<feature type="compositionally biased region" description="Polar residues" evidence="13">
    <location>
        <begin position="63"/>
        <end position="74"/>
    </location>
</feature>
<dbReference type="FunCoup" id="A0A0C3F8V4">
    <property type="interactions" value="107"/>
</dbReference>
<evidence type="ECO:0000256" key="5">
    <source>
        <dbReference type="ARBA" id="ARBA00022771"/>
    </source>
</evidence>
<dbReference type="CDD" id="cd15505">
    <property type="entry name" value="PHD_ING"/>
    <property type="match status" value="1"/>
</dbReference>
<dbReference type="InterPro" id="IPR019786">
    <property type="entry name" value="Zinc_finger_PHD-type_CS"/>
</dbReference>
<feature type="binding site" evidence="12">
    <location>
        <position position="350"/>
    </location>
    <ligand>
        <name>Zn(2+)</name>
        <dbReference type="ChEBI" id="CHEBI:29105"/>
        <label>2</label>
    </ligand>
</feature>
<sequence length="364" mass="39887">MSASVQHLEEAATIASEYISTLDNLPSEVQHLLQEIRHKESRSQDIQLEVQKEASKYIRHTLRNVQAQSQSGTPLPSPVPTKEKDAQLPAKIQASYAEIDKLAAEKLELSQRIVELINRARARLDHDLSKVLILQGDTPEVLSGLGSSPSNLGGHNSFTLGGRNPVNQINESLRNAFAGSTGLGGLGPGDVLPLSPVAQAAAAADAHRNKSELFVCPFLQELIPCVIERRLGPSASNASIKLPSPAPVNQYAPSQRSRLSHQTHPRNSPARRRATSLFGADEDAEGEDDLEENDEEGGDPEDQQIYCFCQKLSYGEMIACDNKQCPYQWFHLPCVGVKQPLPEQFYCSECIGKGVNQKKKGRRK</sequence>
<evidence type="ECO:0000256" key="6">
    <source>
        <dbReference type="ARBA" id="ARBA00022833"/>
    </source>
</evidence>
<dbReference type="Gene3D" id="3.30.40.10">
    <property type="entry name" value="Zinc/RING finger domain, C3HC4 (zinc finger)"/>
    <property type="match status" value="1"/>
</dbReference>
<feature type="binding site" evidence="12">
    <location>
        <position position="307"/>
    </location>
    <ligand>
        <name>Zn(2+)</name>
        <dbReference type="ChEBI" id="CHEBI:29105"/>
        <label>1</label>
    </ligand>
</feature>
<feature type="region of interest" description="Disordered" evidence="13">
    <location>
        <begin position="63"/>
        <end position="84"/>
    </location>
</feature>
<dbReference type="InterPro" id="IPR001965">
    <property type="entry name" value="Znf_PHD"/>
</dbReference>
<feature type="site" description="Histone H3K4me3 binding" evidence="11">
    <location>
        <position position="306"/>
    </location>
</feature>
<dbReference type="STRING" id="765440.A0A0C3F8V4"/>
<reference evidence="16 17" key="1">
    <citation type="submission" date="2014-04" db="EMBL/GenBank/DDBJ databases">
        <authorList>
            <consortium name="DOE Joint Genome Institute"/>
            <person name="Kuo A."/>
            <person name="Tarkka M."/>
            <person name="Buscot F."/>
            <person name="Kohler A."/>
            <person name="Nagy L.G."/>
            <person name="Floudas D."/>
            <person name="Copeland A."/>
            <person name="Barry K.W."/>
            <person name="Cichocki N."/>
            <person name="Veneault-Fourrey C."/>
            <person name="LaButti K."/>
            <person name="Lindquist E.A."/>
            <person name="Lipzen A."/>
            <person name="Lundell T."/>
            <person name="Morin E."/>
            <person name="Murat C."/>
            <person name="Sun H."/>
            <person name="Tunlid A."/>
            <person name="Henrissat B."/>
            <person name="Grigoriev I.V."/>
            <person name="Hibbett D.S."/>
            <person name="Martin F."/>
            <person name="Nordberg H.P."/>
            <person name="Cantor M.N."/>
            <person name="Hua S.X."/>
        </authorList>
    </citation>
    <scope>NUCLEOTIDE SEQUENCE [LARGE SCALE GENOMIC DNA]</scope>
    <source>
        <strain evidence="16 17">F 1598</strain>
    </source>
</reference>
<dbReference type="InParanoid" id="A0A0C3F8V4"/>
<dbReference type="PANTHER" id="PTHR10333:SF103">
    <property type="entry name" value="INHIBITOR OF GROWTH PROTEIN 3"/>
    <property type="match status" value="1"/>
</dbReference>
<dbReference type="GO" id="GO:0005634">
    <property type="term" value="C:nucleus"/>
    <property type="evidence" value="ECO:0007669"/>
    <property type="project" value="UniProtKB-SubCell"/>
</dbReference>
<dbReference type="EMBL" id="KN833035">
    <property type="protein sequence ID" value="KIM76384.1"/>
    <property type="molecule type" value="Genomic_DNA"/>
</dbReference>
<evidence type="ECO:0000256" key="4">
    <source>
        <dbReference type="ARBA" id="ARBA00022723"/>
    </source>
</evidence>
<accession>A0A0C3F8V4</accession>
<dbReference type="AlphaFoldDB" id="A0A0C3F8V4"/>
<keyword evidence="10" id="KW-0539">Nucleus</keyword>
<evidence type="ECO:0000256" key="3">
    <source>
        <dbReference type="ARBA" id="ARBA00022604"/>
    </source>
</evidence>
<reference evidence="17" key="2">
    <citation type="submission" date="2015-01" db="EMBL/GenBank/DDBJ databases">
        <title>Evolutionary Origins and Diversification of the Mycorrhizal Mutualists.</title>
        <authorList>
            <consortium name="DOE Joint Genome Institute"/>
            <consortium name="Mycorrhizal Genomics Consortium"/>
            <person name="Kohler A."/>
            <person name="Kuo A."/>
            <person name="Nagy L.G."/>
            <person name="Floudas D."/>
            <person name="Copeland A."/>
            <person name="Barry K.W."/>
            <person name="Cichocki N."/>
            <person name="Veneault-Fourrey C."/>
            <person name="LaButti K."/>
            <person name="Lindquist E.A."/>
            <person name="Lipzen A."/>
            <person name="Lundell T."/>
            <person name="Morin E."/>
            <person name="Murat C."/>
            <person name="Riley R."/>
            <person name="Ohm R."/>
            <person name="Sun H."/>
            <person name="Tunlid A."/>
            <person name="Henrissat B."/>
            <person name="Grigoriev I.V."/>
            <person name="Hibbett D.S."/>
            <person name="Martin F."/>
        </authorList>
    </citation>
    <scope>NUCLEOTIDE SEQUENCE [LARGE SCALE GENOMIC DNA]</scope>
    <source>
        <strain evidence="17">F 1598</strain>
    </source>
</reference>
<feature type="compositionally biased region" description="Acidic residues" evidence="13">
    <location>
        <begin position="280"/>
        <end position="301"/>
    </location>
</feature>